<sequence length="105" mass="11561">MKVKERGFDETGLLTLFEEKTDNIEVKFGTVTISPGERVPKEGLSLHEENEYSIIIKGEIEGECGGIPFAVSDSNATLIPAGEEHWAINSGKEPCEIVWALVKEK</sequence>
<dbReference type="OrthoDB" id="25744at2"/>
<dbReference type="EMBL" id="CDGG01000001">
    <property type="protein sequence ID" value="CEI81790.1"/>
    <property type="molecule type" value="Genomic_DNA"/>
</dbReference>
<dbReference type="STRING" id="545501.BN997_01643"/>
<dbReference type="Pfam" id="PF07883">
    <property type="entry name" value="Cupin_2"/>
    <property type="match status" value="1"/>
</dbReference>
<dbReference type="SUPFAM" id="SSF51182">
    <property type="entry name" value="RmlC-like cupins"/>
    <property type="match status" value="1"/>
</dbReference>
<protein>
    <submittedName>
        <fullName evidence="2">Cupin domain protein</fullName>
    </submittedName>
</protein>
<organism evidence="2 3">
    <name type="scientific">Oceanobacillus oncorhynchi</name>
    <dbReference type="NCBI Taxonomy" id="545501"/>
    <lineage>
        <taxon>Bacteria</taxon>
        <taxon>Bacillati</taxon>
        <taxon>Bacillota</taxon>
        <taxon>Bacilli</taxon>
        <taxon>Bacillales</taxon>
        <taxon>Bacillaceae</taxon>
        <taxon>Oceanobacillus</taxon>
    </lineage>
</organism>
<dbReference type="InterPro" id="IPR013096">
    <property type="entry name" value="Cupin_2"/>
</dbReference>
<reference evidence="2 3" key="1">
    <citation type="submission" date="2014-11" db="EMBL/GenBank/DDBJ databases">
        <authorList>
            <person name="Urmite Genomes Urmite Genomes"/>
        </authorList>
    </citation>
    <scope>NUCLEOTIDE SEQUENCE [LARGE SCALE GENOMIC DNA]</scope>
    <source>
        <strain evidence="2 3">Oc5</strain>
    </source>
</reference>
<dbReference type="InterPro" id="IPR014710">
    <property type="entry name" value="RmlC-like_jellyroll"/>
</dbReference>
<evidence type="ECO:0000313" key="2">
    <source>
        <dbReference type="EMBL" id="CEI81790.1"/>
    </source>
</evidence>
<dbReference type="RefSeq" id="WP_052484951.1">
    <property type="nucleotide sequence ID" value="NZ_CAXOIH010000009.1"/>
</dbReference>
<name>A0A0A1M911_9BACI</name>
<dbReference type="Proteomes" id="UP000040453">
    <property type="component" value="Unassembled WGS sequence"/>
</dbReference>
<dbReference type="InterPro" id="IPR011051">
    <property type="entry name" value="RmlC_Cupin_sf"/>
</dbReference>
<gene>
    <name evidence="2" type="ORF">BN997_01643</name>
</gene>
<keyword evidence="3" id="KW-1185">Reference proteome</keyword>
<dbReference type="AlphaFoldDB" id="A0A0A1M911"/>
<evidence type="ECO:0000313" key="3">
    <source>
        <dbReference type="Proteomes" id="UP000040453"/>
    </source>
</evidence>
<accession>A0A0A1M911</accession>
<feature type="domain" description="Cupin type-2" evidence="1">
    <location>
        <begin position="30"/>
        <end position="100"/>
    </location>
</feature>
<evidence type="ECO:0000259" key="1">
    <source>
        <dbReference type="Pfam" id="PF07883"/>
    </source>
</evidence>
<dbReference type="Gene3D" id="2.60.120.10">
    <property type="entry name" value="Jelly Rolls"/>
    <property type="match status" value="1"/>
</dbReference>
<proteinExistence type="predicted"/>